<dbReference type="AlphaFoldDB" id="S9NXN4"/>
<protein>
    <submittedName>
        <fullName evidence="1">Uncharacterized protein</fullName>
    </submittedName>
</protein>
<accession>S9NXN4</accession>
<evidence type="ECO:0000313" key="2">
    <source>
        <dbReference type="Proteomes" id="UP000011682"/>
    </source>
</evidence>
<keyword evidence="2" id="KW-1185">Reference proteome</keyword>
<dbReference type="Proteomes" id="UP000011682">
    <property type="component" value="Unassembled WGS sequence"/>
</dbReference>
<proteinExistence type="predicted"/>
<sequence length="48" mass="5003">MGGARPWSAAAVMQAKWRLGSLSGEGAWMTRSTWGLPATVSLITGAPE</sequence>
<evidence type="ECO:0000313" key="1">
    <source>
        <dbReference type="EMBL" id="EPX56985.1"/>
    </source>
</evidence>
<dbReference type="EMBL" id="ANAH02000064">
    <property type="protein sequence ID" value="EPX56985.1"/>
    <property type="molecule type" value="Genomic_DNA"/>
</dbReference>
<organism evidence="1 2">
    <name type="scientific">Cystobacter fuscus (strain ATCC 25194 / DSM 2262 / NBRC 100088 / M29)</name>
    <dbReference type="NCBI Taxonomy" id="1242864"/>
    <lineage>
        <taxon>Bacteria</taxon>
        <taxon>Pseudomonadati</taxon>
        <taxon>Myxococcota</taxon>
        <taxon>Myxococcia</taxon>
        <taxon>Myxococcales</taxon>
        <taxon>Cystobacterineae</taxon>
        <taxon>Archangiaceae</taxon>
        <taxon>Cystobacter</taxon>
    </lineage>
</organism>
<gene>
    <name evidence="1" type="ORF">D187_006739</name>
</gene>
<comment type="caution">
    <text evidence="1">The sequence shown here is derived from an EMBL/GenBank/DDBJ whole genome shotgun (WGS) entry which is preliminary data.</text>
</comment>
<name>S9NXN4_CYSF2</name>
<reference evidence="1" key="1">
    <citation type="submission" date="2013-05" db="EMBL/GenBank/DDBJ databases">
        <title>Genome assembly of Cystobacter fuscus DSM 2262.</title>
        <authorList>
            <person name="Sharma G."/>
            <person name="Khatri I."/>
            <person name="Kaur C."/>
            <person name="Mayilraj S."/>
            <person name="Subramanian S."/>
        </authorList>
    </citation>
    <scope>NUCLEOTIDE SEQUENCE [LARGE SCALE GENOMIC DNA]</scope>
    <source>
        <strain evidence="1">DSM 2262</strain>
    </source>
</reference>